<reference evidence="1 2" key="1">
    <citation type="submission" date="2020-08" db="EMBL/GenBank/DDBJ databases">
        <title>Genomic Encyclopedia of Type Strains, Phase IV (KMG-IV): sequencing the most valuable type-strain genomes for metagenomic binning, comparative biology and taxonomic classification.</title>
        <authorList>
            <person name="Goeker M."/>
        </authorList>
    </citation>
    <scope>NUCLEOTIDE SEQUENCE [LARGE SCALE GENOMIC DNA]</scope>
    <source>
        <strain evidence="1 2">DSM 103336</strain>
    </source>
</reference>
<accession>A0A7W9BVQ7</accession>
<dbReference type="GO" id="GO:0008168">
    <property type="term" value="F:methyltransferase activity"/>
    <property type="evidence" value="ECO:0007669"/>
    <property type="project" value="UniProtKB-KW"/>
</dbReference>
<comment type="caution">
    <text evidence="1">The sequence shown here is derived from an EMBL/GenBank/DDBJ whole genome shotgun (WGS) entry which is preliminary data.</text>
</comment>
<gene>
    <name evidence="1" type="ORF">FHS99_003423</name>
</gene>
<dbReference type="GO" id="GO:0032259">
    <property type="term" value="P:methylation"/>
    <property type="evidence" value="ECO:0007669"/>
    <property type="project" value="UniProtKB-KW"/>
</dbReference>
<proteinExistence type="predicted"/>
<organism evidence="1 2">
    <name type="scientific">Sphingomonas prati</name>
    <dbReference type="NCBI Taxonomy" id="1843237"/>
    <lineage>
        <taxon>Bacteria</taxon>
        <taxon>Pseudomonadati</taxon>
        <taxon>Pseudomonadota</taxon>
        <taxon>Alphaproteobacteria</taxon>
        <taxon>Sphingomonadales</taxon>
        <taxon>Sphingomonadaceae</taxon>
        <taxon>Sphingomonas</taxon>
    </lineage>
</organism>
<keyword evidence="1" id="KW-0489">Methyltransferase</keyword>
<dbReference type="Proteomes" id="UP000546701">
    <property type="component" value="Unassembled WGS sequence"/>
</dbReference>
<dbReference type="SUPFAM" id="SSF53335">
    <property type="entry name" value="S-adenosyl-L-methionine-dependent methyltransferases"/>
    <property type="match status" value="1"/>
</dbReference>
<evidence type="ECO:0000313" key="2">
    <source>
        <dbReference type="Proteomes" id="UP000546701"/>
    </source>
</evidence>
<dbReference type="InterPro" id="IPR029063">
    <property type="entry name" value="SAM-dependent_MTases_sf"/>
</dbReference>
<dbReference type="AlphaFoldDB" id="A0A7W9BVQ7"/>
<sequence>MLVELHERLSGVVTERLPYDQIIQLYDGPGTMFYLDPPY</sequence>
<name>A0A7W9BVQ7_9SPHN</name>
<keyword evidence="2" id="KW-1185">Reference proteome</keyword>
<keyword evidence="1" id="KW-0808">Transferase</keyword>
<protein>
    <submittedName>
        <fullName evidence="1">Site-specific DNA-adenine methylase</fullName>
    </submittedName>
</protein>
<evidence type="ECO:0000313" key="1">
    <source>
        <dbReference type="EMBL" id="MBB5730916.1"/>
    </source>
</evidence>
<dbReference type="EMBL" id="JACIJR010000011">
    <property type="protein sequence ID" value="MBB5730916.1"/>
    <property type="molecule type" value="Genomic_DNA"/>
</dbReference>